<dbReference type="GO" id="GO:0003677">
    <property type="term" value="F:DNA binding"/>
    <property type="evidence" value="ECO:0007669"/>
    <property type="project" value="UniProtKB-KW"/>
</dbReference>
<keyword evidence="2" id="KW-0238">DNA-binding</keyword>
<keyword evidence="3" id="KW-0804">Transcription</keyword>
<dbReference type="PANTHER" id="PTHR42756">
    <property type="entry name" value="TRANSCRIPTIONAL REGULATOR, MARR"/>
    <property type="match status" value="1"/>
</dbReference>
<reference evidence="5 6" key="1">
    <citation type="submission" date="2016-09" db="EMBL/GenBank/DDBJ databases">
        <title>Genomic analysis reveals versatility of anaerobic energy metabolism of Geosporobacter ferrireducens IRF9 of phylum Firmicutes.</title>
        <authorList>
            <person name="Kim S.-J."/>
        </authorList>
    </citation>
    <scope>NUCLEOTIDE SEQUENCE [LARGE SCALE GENOMIC DNA]</scope>
    <source>
        <strain evidence="5 6">IRF9</strain>
    </source>
</reference>
<evidence type="ECO:0000259" key="4">
    <source>
        <dbReference type="PROSITE" id="PS50995"/>
    </source>
</evidence>
<sequence>MGNYYNEINRMLDKVIHKVLIYDRKGFKVGVKGEALSLLDLDILRRVGEQDYKKLYALVEEMEMDRGLISSCVQKLALNGYLEKEKSKKDKRAYIVRLTELGRRMTEHNLEKQKELLHFILDDMSLNEEKAILKFLSKINQTTLSNNRKTEEKNNTP</sequence>
<dbReference type="RefSeq" id="WP_069976224.1">
    <property type="nucleotide sequence ID" value="NZ_CP017269.1"/>
</dbReference>
<evidence type="ECO:0000256" key="1">
    <source>
        <dbReference type="ARBA" id="ARBA00023015"/>
    </source>
</evidence>
<dbReference type="InterPro" id="IPR036390">
    <property type="entry name" value="WH_DNA-bd_sf"/>
</dbReference>
<dbReference type="InterPro" id="IPR000835">
    <property type="entry name" value="HTH_MarR-typ"/>
</dbReference>
<evidence type="ECO:0000313" key="6">
    <source>
        <dbReference type="Proteomes" id="UP000095743"/>
    </source>
</evidence>
<feature type="domain" description="HTH marR-type" evidence="4">
    <location>
        <begin position="5"/>
        <end position="141"/>
    </location>
</feature>
<dbReference type="PANTHER" id="PTHR42756:SF1">
    <property type="entry name" value="TRANSCRIPTIONAL REPRESSOR OF EMRAB OPERON"/>
    <property type="match status" value="1"/>
</dbReference>
<organism evidence="5 6">
    <name type="scientific">Geosporobacter ferrireducens</name>
    <dbReference type="NCBI Taxonomy" id="1424294"/>
    <lineage>
        <taxon>Bacteria</taxon>
        <taxon>Bacillati</taxon>
        <taxon>Bacillota</taxon>
        <taxon>Clostridia</taxon>
        <taxon>Peptostreptococcales</taxon>
        <taxon>Thermotaleaceae</taxon>
        <taxon>Geosporobacter</taxon>
    </lineage>
</organism>
<evidence type="ECO:0000313" key="5">
    <source>
        <dbReference type="EMBL" id="AOT69980.1"/>
    </source>
</evidence>
<dbReference type="Proteomes" id="UP000095743">
    <property type="component" value="Chromosome"/>
</dbReference>
<evidence type="ECO:0000256" key="3">
    <source>
        <dbReference type="ARBA" id="ARBA00023163"/>
    </source>
</evidence>
<dbReference type="Pfam" id="PF13463">
    <property type="entry name" value="HTH_27"/>
    <property type="match status" value="1"/>
</dbReference>
<keyword evidence="6" id="KW-1185">Reference proteome</keyword>
<accession>A0A1D8GGC9</accession>
<dbReference type="EMBL" id="CP017269">
    <property type="protein sequence ID" value="AOT69980.1"/>
    <property type="molecule type" value="Genomic_DNA"/>
</dbReference>
<dbReference type="STRING" id="1424294.Gferi_10515"/>
<dbReference type="InterPro" id="IPR036388">
    <property type="entry name" value="WH-like_DNA-bd_sf"/>
</dbReference>
<dbReference type="AlphaFoldDB" id="A0A1D8GGC9"/>
<gene>
    <name evidence="5" type="ORF">Gferi_10515</name>
</gene>
<proteinExistence type="predicted"/>
<name>A0A1D8GGC9_9FIRM</name>
<dbReference type="OrthoDB" id="1953397at2"/>
<protein>
    <recommendedName>
        <fullName evidence="4">HTH marR-type domain-containing protein</fullName>
    </recommendedName>
</protein>
<dbReference type="Gene3D" id="1.10.10.10">
    <property type="entry name" value="Winged helix-like DNA-binding domain superfamily/Winged helix DNA-binding domain"/>
    <property type="match status" value="1"/>
</dbReference>
<keyword evidence="1" id="KW-0805">Transcription regulation</keyword>
<dbReference type="SUPFAM" id="SSF46785">
    <property type="entry name" value="Winged helix' DNA-binding domain"/>
    <property type="match status" value="1"/>
</dbReference>
<dbReference type="KEGG" id="gfe:Gferi_10515"/>
<evidence type="ECO:0000256" key="2">
    <source>
        <dbReference type="ARBA" id="ARBA00023125"/>
    </source>
</evidence>
<dbReference type="PROSITE" id="PS50995">
    <property type="entry name" value="HTH_MARR_2"/>
    <property type="match status" value="1"/>
</dbReference>
<dbReference type="SMART" id="SM00347">
    <property type="entry name" value="HTH_MARR"/>
    <property type="match status" value="1"/>
</dbReference>
<dbReference type="GO" id="GO:0003700">
    <property type="term" value="F:DNA-binding transcription factor activity"/>
    <property type="evidence" value="ECO:0007669"/>
    <property type="project" value="InterPro"/>
</dbReference>